<protein>
    <submittedName>
        <fullName evidence="3">DUF6493 family protein</fullName>
    </submittedName>
</protein>
<evidence type="ECO:0000256" key="1">
    <source>
        <dbReference type="SAM" id="MobiDB-lite"/>
    </source>
</evidence>
<evidence type="ECO:0000313" key="4">
    <source>
        <dbReference type="Proteomes" id="UP001213972"/>
    </source>
</evidence>
<dbReference type="EMBL" id="CP119321">
    <property type="protein sequence ID" value="WEK12342.1"/>
    <property type="molecule type" value="Genomic_DNA"/>
</dbReference>
<dbReference type="Proteomes" id="UP001213972">
    <property type="component" value="Chromosome"/>
</dbReference>
<name>A0AAJ5VY74_9MICO</name>
<gene>
    <name evidence="3" type="ORF">P0Y48_07565</name>
</gene>
<organism evidence="3 4">
    <name type="scientific">Candidatus Microbacterium phytovorans</name>
    <dbReference type="NCBI Taxonomy" id="3121374"/>
    <lineage>
        <taxon>Bacteria</taxon>
        <taxon>Bacillati</taxon>
        <taxon>Actinomycetota</taxon>
        <taxon>Actinomycetes</taxon>
        <taxon>Micrococcales</taxon>
        <taxon>Microbacteriaceae</taxon>
        <taxon>Microbacterium</taxon>
    </lineage>
</organism>
<evidence type="ECO:0000259" key="2">
    <source>
        <dbReference type="Pfam" id="PF20103"/>
    </source>
</evidence>
<feature type="domain" description="DUF6493" evidence="2">
    <location>
        <begin position="111"/>
        <end position="247"/>
    </location>
</feature>
<dbReference type="AlphaFoldDB" id="A0AAJ5VY74"/>
<dbReference type="Pfam" id="PF20103">
    <property type="entry name" value="DUF6493"/>
    <property type="match status" value="1"/>
</dbReference>
<feature type="region of interest" description="Disordered" evidence="1">
    <location>
        <begin position="305"/>
        <end position="331"/>
    </location>
</feature>
<dbReference type="InterPro" id="IPR045472">
    <property type="entry name" value="DUF6493"/>
</dbReference>
<proteinExistence type="predicted"/>
<evidence type="ECO:0000313" key="3">
    <source>
        <dbReference type="EMBL" id="WEK12342.1"/>
    </source>
</evidence>
<accession>A0AAJ5VY74</accession>
<reference evidence="3" key="1">
    <citation type="submission" date="2023-03" db="EMBL/GenBank/DDBJ databases">
        <title>Andean soil-derived lignocellulolytic bacterial consortium as a source of novel taxa and putative plastic-active enzymes.</title>
        <authorList>
            <person name="Diaz-Garcia L."/>
            <person name="Chuvochina M."/>
            <person name="Feuerriegel G."/>
            <person name="Bunk B."/>
            <person name="Sproer C."/>
            <person name="Streit W.R."/>
            <person name="Rodriguez L.M."/>
            <person name="Overmann J."/>
            <person name="Jimenez D.J."/>
        </authorList>
    </citation>
    <scope>NUCLEOTIDE SEQUENCE</scope>
    <source>
        <strain evidence="3">MAG 4610</strain>
    </source>
</reference>
<sequence length="809" mass="87206">MSRRQALRTTGPLSGTAFTWLLTKMLTEPQTTLDDAISLARRIEDDWPGSYDVTWMSSFHSSFYSPRDVFVEMRLQELAGMITVPHDDDYVLAMVAAMGAIPGARLFLLRHDTRLREEVFWRIFEVEGGGEVSLANVDKFTRFEESATWHGVVLQLTDEGVLPRERVLAACLDALTRDFAAYTSGWYSRLFTSLRPTVDELSRLETSLLALLSSRVGPTVTVAVRSLWSLHKARRLDVDRLADFAVPAMSAGKANVALLVTMLKSGAGDQDTTARADTIAQALDHPHPDVRSAAEDALRKMGRVDLLPTPSPAAPASAAEPSPDEGPETPSLVYPWPESDIVERLGAVLAGNADGIEFELALAALATLTDRSVLAPLMKVARKRTEPPDWPRGGQTAAMLIARVVVRMHGETYYGATGSAKHDTVVERRSDEVGRELARGMPAGVLLATPEDSAGGVSPATLVDRFIERDQAGRGVLPADLVAALLRVSADGRAAALARVPSRPVVDANGAAADALRYALGGKMRAIEPLEWWIAAARARNPLGDDPLLIAAGHDYPGAGTRTSVTEEWEPTPWKDLWSGGSSMRLMVVGGPSSRIEPLRPTCAPTTKRRRYSFEWGNTGQIFGDFVCPADADVASLLGLQMLLSGLESVTEFGQAEIIDGLARHRGSWGPLSASALVLALGQRPALTRIHAAELFAAAVPRRVSVATVADAFVRHAPGCVLPRWATALADASSISPEARTAVADTLSAFLPRIPNNSRGVDKLLDVLIATTEGQALADADPKLREWLETFRGSSRAAVNARALLARYR</sequence>